<protein>
    <recommendedName>
        <fullName evidence="5">Pollen Ole e 1 allergen and extensin family protein</fullName>
    </recommendedName>
</protein>
<accession>A0ABD1G408</accession>
<evidence type="ECO:0000313" key="3">
    <source>
        <dbReference type="EMBL" id="KAL1537863.1"/>
    </source>
</evidence>
<organism evidence="3 4">
    <name type="scientific">Salvia divinorum</name>
    <name type="common">Maria pastora</name>
    <name type="synonym">Diviner's sage</name>
    <dbReference type="NCBI Taxonomy" id="28513"/>
    <lineage>
        <taxon>Eukaryota</taxon>
        <taxon>Viridiplantae</taxon>
        <taxon>Streptophyta</taxon>
        <taxon>Embryophyta</taxon>
        <taxon>Tracheophyta</taxon>
        <taxon>Spermatophyta</taxon>
        <taxon>Magnoliopsida</taxon>
        <taxon>eudicotyledons</taxon>
        <taxon>Gunneridae</taxon>
        <taxon>Pentapetalae</taxon>
        <taxon>asterids</taxon>
        <taxon>lamiids</taxon>
        <taxon>Lamiales</taxon>
        <taxon>Lamiaceae</taxon>
        <taxon>Nepetoideae</taxon>
        <taxon>Mentheae</taxon>
        <taxon>Salviinae</taxon>
        <taxon>Salvia</taxon>
        <taxon>Salvia subgen. Calosphace</taxon>
    </lineage>
</organism>
<dbReference type="Pfam" id="PF01190">
    <property type="entry name" value="Pollen_Ole_e_1"/>
    <property type="match status" value="1"/>
</dbReference>
<evidence type="ECO:0000256" key="1">
    <source>
        <dbReference type="ARBA" id="ARBA00022729"/>
    </source>
</evidence>
<evidence type="ECO:0000256" key="2">
    <source>
        <dbReference type="SAM" id="SignalP"/>
    </source>
</evidence>
<reference evidence="3 4" key="1">
    <citation type="submission" date="2024-06" db="EMBL/GenBank/DDBJ databases">
        <title>A chromosome level genome sequence of Diviner's sage (Salvia divinorum).</title>
        <authorList>
            <person name="Ford S.A."/>
            <person name="Ro D.-K."/>
            <person name="Ness R.W."/>
            <person name="Phillips M.A."/>
        </authorList>
    </citation>
    <scope>NUCLEOTIDE SEQUENCE [LARGE SCALE GENOMIC DNA]</scope>
    <source>
        <strain evidence="3">SAF-2024a</strain>
        <tissue evidence="3">Leaf</tissue>
    </source>
</reference>
<dbReference type="Proteomes" id="UP001567538">
    <property type="component" value="Unassembled WGS sequence"/>
</dbReference>
<feature type="chain" id="PRO_5044858670" description="Pollen Ole e 1 allergen and extensin family protein" evidence="2">
    <location>
        <begin position="22"/>
        <end position="124"/>
    </location>
</feature>
<dbReference type="EMBL" id="JBEAFC010000011">
    <property type="protein sequence ID" value="KAL1537863.1"/>
    <property type="molecule type" value="Genomic_DNA"/>
</dbReference>
<keyword evidence="1 2" id="KW-0732">Signal</keyword>
<keyword evidence="4" id="KW-1185">Reference proteome</keyword>
<dbReference type="AlphaFoldDB" id="A0ABD1G408"/>
<dbReference type="PANTHER" id="PTHR33470">
    <property type="entry name" value="OS01G0164075 PROTEIN"/>
    <property type="match status" value="1"/>
</dbReference>
<evidence type="ECO:0000313" key="4">
    <source>
        <dbReference type="Proteomes" id="UP001567538"/>
    </source>
</evidence>
<gene>
    <name evidence="3" type="ORF">AAHA92_30337</name>
</gene>
<name>A0ABD1G408_SALDI</name>
<sequence>MRMMGGVWFANFLVFYLVAVAGDLAGSSPTRKKVVIEGYVSCVYCVMEGGPGSVIKTDLLPGAVVKLQCNNRQKASWEEQTETGGDGRFSFKPLKVTSWGAHKCKIFLIFSPRAVCPIIIYGEC</sequence>
<dbReference type="PANTHER" id="PTHR33470:SF22">
    <property type="entry name" value="POLLEN OLE E 1 ALLERGEN AND EXTENSIN FAMILY PROTEIN"/>
    <property type="match status" value="1"/>
</dbReference>
<proteinExistence type="predicted"/>
<comment type="caution">
    <text evidence="3">The sequence shown here is derived from an EMBL/GenBank/DDBJ whole genome shotgun (WGS) entry which is preliminary data.</text>
</comment>
<evidence type="ECO:0008006" key="5">
    <source>
        <dbReference type="Google" id="ProtNLM"/>
    </source>
</evidence>
<feature type="signal peptide" evidence="2">
    <location>
        <begin position="1"/>
        <end position="21"/>
    </location>
</feature>